<keyword evidence="5" id="KW-1015">Disulfide bond</keyword>
<proteinExistence type="inferred from homology"/>
<evidence type="ECO:0000256" key="1">
    <source>
        <dbReference type="ARBA" id="ARBA00004613"/>
    </source>
</evidence>
<evidence type="ECO:0000256" key="2">
    <source>
        <dbReference type="ARBA" id="ARBA00006656"/>
    </source>
</evidence>
<evidence type="ECO:0000259" key="7">
    <source>
        <dbReference type="PROSITE" id="PS51362"/>
    </source>
</evidence>
<dbReference type="SUPFAM" id="SSF57501">
    <property type="entry name" value="Cystine-knot cytokines"/>
    <property type="match status" value="1"/>
</dbReference>
<comment type="similarity">
    <text evidence="2 6">Belongs to the TGF-beta family.</text>
</comment>
<dbReference type="SMART" id="SM00204">
    <property type="entry name" value="TGFB"/>
    <property type="match status" value="1"/>
</dbReference>
<evidence type="ECO:0000256" key="5">
    <source>
        <dbReference type="ARBA" id="ARBA00023157"/>
    </source>
</evidence>
<accession>A0ABQ8LYR6</accession>
<name>A0ABQ8LYR6_LABRO</name>
<dbReference type="PANTHER" id="PTHR11848:SF141">
    <property type="entry name" value="TRANSFORMING GROWTH FACTOR BETA-2 PROPROTEIN"/>
    <property type="match status" value="1"/>
</dbReference>
<dbReference type="InterPro" id="IPR015615">
    <property type="entry name" value="TGF-beta-rel"/>
</dbReference>
<dbReference type="Proteomes" id="UP000830375">
    <property type="component" value="Unassembled WGS sequence"/>
</dbReference>
<sequence>MQYATRSTEQWSAGLAEELDSLYTFRRLRFDVSSMEKNASNLVKAELRIFRLQNSKARVSEQRIELYQRRECGMLFGDLEFGGSRGLNKIPALSRSALPASHLPLRLTSLPSSLFMCQVRHDSHEGQRNNSAPCPASVSATAASPSISQTWLINQGASNGRKGAAVEALDRVPLYTASTGTSVMVFAVCGRPMLMPFLFLQILGHKDLTSPTQRYIDSKVVRTRTEGEWLSFDVTEAVSEWLLHRDRNNGFKISLHCPCCTFVPSNNYIIPNKSEELEARFAGIDDSFVHGGDLKMFKKRRHSGQSPHLLLMLLPSYRLESQHKSHRQKRALDAAFCSRNVQDNCCLRSLYIDFKKDLGWRWIHEPKGYNANFCAGACPYLWSADTQHSNILGLYNTINPEASASPCCVSQDLEPLTILYYIGKTPKIEQLSNMIVKSCKCS</sequence>
<dbReference type="InterPro" id="IPR017948">
    <property type="entry name" value="TGFb_CS"/>
</dbReference>
<dbReference type="Gene3D" id="2.60.120.970">
    <property type="match status" value="2"/>
</dbReference>
<dbReference type="InterPro" id="IPR001111">
    <property type="entry name" value="TGF-b_propeptide"/>
</dbReference>
<dbReference type="CDD" id="cd19385">
    <property type="entry name" value="TGF_beta_TGFB2"/>
    <property type="match status" value="1"/>
</dbReference>
<dbReference type="Pfam" id="PF00019">
    <property type="entry name" value="TGF_beta"/>
    <property type="match status" value="1"/>
</dbReference>
<gene>
    <name evidence="8" type="ORF">H4Q32_024388</name>
</gene>
<dbReference type="EMBL" id="JACTAM010000016">
    <property type="protein sequence ID" value="KAI2655775.1"/>
    <property type="molecule type" value="Genomic_DNA"/>
</dbReference>
<organism evidence="8 9">
    <name type="scientific">Labeo rohita</name>
    <name type="common">Indian major carp</name>
    <name type="synonym">Cyprinus rohita</name>
    <dbReference type="NCBI Taxonomy" id="84645"/>
    <lineage>
        <taxon>Eukaryota</taxon>
        <taxon>Metazoa</taxon>
        <taxon>Chordata</taxon>
        <taxon>Craniata</taxon>
        <taxon>Vertebrata</taxon>
        <taxon>Euteleostomi</taxon>
        <taxon>Actinopterygii</taxon>
        <taxon>Neopterygii</taxon>
        <taxon>Teleostei</taxon>
        <taxon>Ostariophysi</taxon>
        <taxon>Cypriniformes</taxon>
        <taxon>Cyprinidae</taxon>
        <taxon>Labeoninae</taxon>
        <taxon>Labeonini</taxon>
        <taxon>Labeo</taxon>
    </lineage>
</organism>
<dbReference type="InterPro" id="IPR029034">
    <property type="entry name" value="Cystine-knot_cytokine"/>
</dbReference>
<keyword evidence="3" id="KW-0964">Secreted</keyword>
<comment type="caution">
    <text evidence="8">The sequence shown here is derived from an EMBL/GenBank/DDBJ whole genome shotgun (WGS) entry which is preliminary data.</text>
</comment>
<feature type="domain" description="TGF-beta family profile" evidence="7">
    <location>
        <begin position="327"/>
        <end position="442"/>
    </location>
</feature>
<evidence type="ECO:0000313" key="8">
    <source>
        <dbReference type="EMBL" id="KAI2655775.1"/>
    </source>
</evidence>
<dbReference type="PANTHER" id="PTHR11848">
    <property type="entry name" value="TGF-BETA FAMILY"/>
    <property type="match status" value="1"/>
</dbReference>
<dbReference type="Pfam" id="PF00688">
    <property type="entry name" value="TGFb_propeptide"/>
    <property type="match status" value="2"/>
</dbReference>
<protein>
    <submittedName>
        <fullName evidence="8">Transforming growth factor beta-2 proprotein</fullName>
    </submittedName>
</protein>
<evidence type="ECO:0000256" key="4">
    <source>
        <dbReference type="ARBA" id="ARBA00023030"/>
    </source>
</evidence>
<keyword evidence="9" id="KW-1185">Reference proteome</keyword>
<dbReference type="InterPro" id="IPR001839">
    <property type="entry name" value="TGF-b_C"/>
</dbReference>
<evidence type="ECO:0000313" key="9">
    <source>
        <dbReference type="Proteomes" id="UP000830375"/>
    </source>
</evidence>
<dbReference type="PROSITE" id="PS51362">
    <property type="entry name" value="TGF_BETA_2"/>
    <property type="match status" value="1"/>
</dbReference>
<dbReference type="PROSITE" id="PS00250">
    <property type="entry name" value="TGF_BETA_1"/>
    <property type="match status" value="1"/>
</dbReference>
<evidence type="ECO:0000256" key="3">
    <source>
        <dbReference type="ARBA" id="ARBA00022525"/>
    </source>
</evidence>
<reference evidence="8 9" key="1">
    <citation type="submission" date="2022-01" db="EMBL/GenBank/DDBJ databases">
        <title>A high-quality chromosome-level genome assembly of rohu carp, Labeo rohita.</title>
        <authorList>
            <person name="Arick M.A. II"/>
            <person name="Hsu C.-Y."/>
            <person name="Magbanua Z."/>
            <person name="Pechanova O."/>
            <person name="Grover C."/>
            <person name="Miller E."/>
            <person name="Thrash A."/>
            <person name="Ezzel L."/>
            <person name="Alam S."/>
            <person name="Benzie J."/>
            <person name="Hamilton M."/>
            <person name="Karsi A."/>
            <person name="Lawrence M.L."/>
            <person name="Peterson D.G."/>
        </authorList>
    </citation>
    <scope>NUCLEOTIDE SEQUENCE [LARGE SCALE GENOMIC DNA]</scope>
    <source>
        <strain evidence="9">BAU-BD-2019</strain>
        <tissue evidence="8">Blood</tissue>
    </source>
</reference>
<evidence type="ECO:0000256" key="6">
    <source>
        <dbReference type="RuleBase" id="RU000354"/>
    </source>
</evidence>
<comment type="subcellular location">
    <subcellularLocation>
        <location evidence="1">Secreted</location>
    </subcellularLocation>
</comment>
<dbReference type="Gene3D" id="2.10.90.10">
    <property type="entry name" value="Cystine-knot cytokines"/>
    <property type="match status" value="1"/>
</dbReference>
<keyword evidence="4 6" id="KW-0339">Growth factor</keyword>